<proteinExistence type="predicted"/>
<evidence type="ECO:0000313" key="4">
    <source>
        <dbReference type="Proteomes" id="UP001168098"/>
    </source>
</evidence>
<keyword evidence="1" id="KW-0175">Coiled coil</keyword>
<reference evidence="3 4" key="1">
    <citation type="journal article" date="2023" name="BMC Biotechnol.">
        <title>Vitis rotundifolia cv Carlos genome sequencing.</title>
        <authorList>
            <person name="Huff M."/>
            <person name="Hulse-Kemp A."/>
            <person name="Scheffler B."/>
            <person name="Youngblood R."/>
            <person name="Simpson S."/>
            <person name="Babiker E."/>
            <person name="Staton M."/>
        </authorList>
    </citation>
    <scope>NUCLEOTIDE SEQUENCE [LARGE SCALE GENOMIC DNA]</scope>
    <source>
        <tissue evidence="3">Leaf</tissue>
    </source>
</reference>
<dbReference type="Proteomes" id="UP001168098">
    <property type="component" value="Unassembled WGS sequence"/>
</dbReference>
<gene>
    <name evidence="3" type="ORF">PVL29_019463</name>
</gene>
<dbReference type="GO" id="GO:0005634">
    <property type="term" value="C:nucleus"/>
    <property type="evidence" value="ECO:0007669"/>
    <property type="project" value="InterPro"/>
</dbReference>
<accession>A0AA38Z0L2</accession>
<protein>
    <recommendedName>
        <fullName evidence="2">K-box domain-containing protein</fullName>
    </recommendedName>
</protein>
<name>A0AA38Z0L2_VITRO</name>
<dbReference type="GO" id="GO:0046983">
    <property type="term" value="F:protein dimerization activity"/>
    <property type="evidence" value="ECO:0007669"/>
    <property type="project" value="InterPro"/>
</dbReference>
<dbReference type="PROSITE" id="PS51297">
    <property type="entry name" value="K_BOX"/>
    <property type="match status" value="1"/>
</dbReference>
<evidence type="ECO:0000256" key="1">
    <source>
        <dbReference type="SAM" id="Coils"/>
    </source>
</evidence>
<dbReference type="Pfam" id="PF01486">
    <property type="entry name" value="K-box"/>
    <property type="match status" value="1"/>
</dbReference>
<comment type="caution">
    <text evidence="3">The sequence shown here is derived from an EMBL/GenBank/DDBJ whole genome shotgun (WGS) entry which is preliminary data.</text>
</comment>
<dbReference type="GO" id="GO:0003700">
    <property type="term" value="F:DNA-binding transcription factor activity"/>
    <property type="evidence" value="ECO:0007669"/>
    <property type="project" value="InterPro"/>
</dbReference>
<feature type="domain" description="K-box" evidence="2">
    <location>
        <begin position="38"/>
        <end position="133"/>
    </location>
</feature>
<evidence type="ECO:0000313" key="3">
    <source>
        <dbReference type="EMBL" id="KAJ9680175.1"/>
    </source>
</evidence>
<feature type="coiled-coil region" evidence="1">
    <location>
        <begin position="38"/>
        <end position="65"/>
    </location>
</feature>
<sequence>MLSSTGKLHEYISPSTTMKQIFDQYQNTLGVDLWSYHYERMQENLKKLKDVNKNLRKEIRQRMGEHLSDLSVEELLDLEQEMESSLKTVRDRKYQVRNVEQIHRNLLLRTEMEKPIIACKKALVCLDAAAGSALRLFFNLVSREDISSGPGADRGIISVCQISV</sequence>
<dbReference type="GO" id="GO:0003677">
    <property type="term" value="F:DNA binding"/>
    <property type="evidence" value="ECO:0007669"/>
    <property type="project" value="InterPro"/>
</dbReference>
<evidence type="ECO:0000259" key="2">
    <source>
        <dbReference type="PROSITE" id="PS51297"/>
    </source>
</evidence>
<dbReference type="InterPro" id="IPR050142">
    <property type="entry name" value="MADS-box/MEF2_TF"/>
</dbReference>
<organism evidence="3 4">
    <name type="scientific">Vitis rotundifolia</name>
    <name type="common">Muscadine grape</name>
    <dbReference type="NCBI Taxonomy" id="103349"/>
    <lineage>
        <taxon>Eukaryota</taxon>
        <taxon>Viridiplantae</taxon>
        <taxon>Streptophyta</taxon>
        <taxon>Embryophyta</taxon>
        <taxon>Tracheophyta</taxon>
        <taxon>Spermatophyta</taxon>
        <taxon>Magnoliopsida</taxon>
        <taxon>eudicotyledons</taxon>
        <taxon>Gunneridae</taxon>
        <taxon>Pentapetalae</taxon>
        <taxon>rosids</taxon>
        <taxon>Vitales</taxon>
        <taxon>Vitaceae</taxon>
        <taxon>Viteae</taxon>
        <taxon>Vitis</taxon>
    </lineage>
</organism>
<dbReference type="EMBL" id="JARBHA010000015">
    <property type="protein sequence ID" value="KAJ9680175.1"/>
    <property type="molecule type" value="Genomic_DNA"/>
</dbReference>
<dbReference type="PANTHER" id="PTHR48019">
    <property type="entry name" value="SERUM RESPONSE FACTOR HOMOLOG"/>
    <property type="match status" value="1"/>
</dbReference>
<dbReference type="AlphaFoldDB" id="A0AA38Z0L2"/>
<keyword evidence="4" id="KW-1185">Reference proteome</keyword>
<dbReference type="InterPro" id="IPR002487">
    <property type="entry name" value="TF_Kbox"/>
</dbReference>
<dbReference type="SUPFAM" id="SSF55455">
    <property type="entry name" value="SRF-like"/>
    <property type="match status" value="1"/>
</dbReference>
<dbReference type="InterPro" id="IPR036879">
    <property type="entry name" value="TF_MADSbox_sf"/>
</dbReference>